<dbReference type="Proteomes" id="UP000002837">
    <property type="component" value="Unassembled WGS sequence"/>
</dbReference>
<comment type="caution">
    <text evidence="1">The sequence shown here is derived from an EMBL/GenBank/DDBJ whole genome shotgun (WGS) entry which is preliminary data.</text>
</comment>
<dbReference type="EMBL" id="AKWJ02000028">
    <property type="protein sequence ID" value="EKP13298.1"/>
    <property type="molecule type" value="Genomic_DNA"/>
</dbReference>
<gene>
    <name evidence="1" type="ORF">LEP1GSC128_3759</name>
</gene>
<name>A0ABN0HX58_LEPBO</name>
<sequence length="52" mass="6135">MKLVILKQKIQKKIGIKSFNVALGFDSVKFDRNHRRIVNEIKKILKFKLIPV</sequence>
<reference evidence="1" key="1">
    <citation type="submission" date="2012-09" db="EMBL/GenBank/DDBJ databases">
        <authorList>
            <person name="Harkins D.M."/>
            <person name="Durkin A.S."/>
            <person name="Brinkac L.M."/>
            <person name="Selengut J.D."/>
            <person name="Sanka R."/>
            <person name="DePew J."/>
            <person name="Purushe J."/>
            <person name="Picardeau M."/>
            <person name="Werts C."/>
            <person name="Goarant C."/>
            <person name="Vinetz J.M."/>
            <person name="Sutton G.G."/>
            <person name="Nelson W.C."/>
            <person name="Fouts D.E."/>
        </authorList>
    </citation>
    <scope>NUCLEOTIDE SEQUENCE [LARGE SCALE GENOMIC DNA]</scope>
    <source>
        <strain evidence="1">200801926</strain>
    </source>
</reference>
<organism evidence="1 2">
    <name type="scientific">Leptospira borgpetersenii str. 200801926</name>
    <dbReference type="NCBI Taxonomy" id="1193009"/>
    <lineage>
        <taxon>Bacteria</taxon>
        <taxon>Pseudomonadati</taxon>
        <taxon>Spirochaetota</taxon>
        <taxon>Spirochaetia</taxon>
        <taxon>Leptospirales</taxon>
        <taxon>Leptospiraceae</taxon>
        <taxon>Leptospira</taxon>
    </lineage>
</organism>
<proteinExistence type="predicted"/>
<evidence type="ECO:0000313" key="2">
    <source>
        <dbReference type="Proteomes" id="UP000002837"/>
    </source>
</evidence>
<protein>
    <submittedName>
        <fullName evidence="1">Uncharacterized protein</fullName>
    </submittedName>
</protein>
<accession>A0ABN0HX58</accession>
<keyword evidence="2" id="KW-1185">Reference proteome</keyword>
<evidence type="ECO:0000313" key="1">
    <source>
        <dbReference type="EMBL" id="EKP13298.1"/>
    </source>
</evidence>